<dbReference type="RefSeq" id="WP_190020112.1">
    <property type="nucleotide sequence ID" value="NZ_BMUT01000001.1"/>
</dbReference>
<comment type="caution">
    <text evidence="1">The sequence shown here is derived from an EMBL/GenBank/DDBJ whole genome shotgun (WGS) entry which is preliminary data.</text>
</comment>
<accession>A0ABQ2Y4V1</accession>
<evidence type="ECO:0000313" key="1">
    <source>
        <dbReference type="EMBL" id="GGX65368.1"/>
    </source>
</evidence>
<proteinExistence type="predicted"/>
<dbReference type="EMBL" id="BMUT01000001">
    <property type="protein sequence ID" value="GGX65368.1"/>
    <property type="molecule type" value="Genomic_DNA"/>
</dbReference>
<organism evidence="1 2">
    <name type="scientific">Streptomyces hiroshimensis</name>
    <dbReference type="NCBI Taxonomy" id="66424"/>
    <lineage>
        <taxon>Bacteria</taxon>
        <taxon>Bacillati</taxon>
        <taxon>Actinomycetota</taxon>
        <taxon>Actinomycetes</taxon>
        <taxon>Kitasatosporales</taxon>
        <taxon>Streptomycetaceae</taxon>
        <taxon>Streptomyces</taxon>
    </lineage>
</organism>
<name>A0ABQ2Y4V1_9ACTN</name>
<protein>
    <submittedName>
        <fullName evidence="1">Uncharacterized protein</fullName>
    </submittedName>
</protein>
<dbReference type="Proteomes" id="UP000659223">
    <property type="component" value="Unassembled WGS sequence"/>
</dbReference>
<gene>
    <name evidence="1" type="ORF">GCM10010324_07970</name>
</gene>
<sequence>MTDPAHDFTVPYAERDLGEVTAAFTERTAPGGRAVIVEGRCPGCHGKTLTEFPRGVPGSGTKGVLDRLRRRPATASAADGVLAAEVLYCECGYPHPGLPDDAVFTGCGAGWRVTP</sequence>
<evidence type="ECO:0000313" key="2">
    <source>
        <dbReference type="Proteomes" id="UP000659223"/>
    </source>
</evidence>
<reference evidence="2" key="1">
    <citation type="journal article" date="2019" name="Int. J. Syst. Evol. Microbiol.">
        <title>The Global Catalogue of Microorganisms (GCM) 10K type strain sequencing project: providing services to taxonomists for standard genome sequencing and annotation.</title>
        <authorList>
            <consortium name="The Broad Institute Genomics Platform"/>
            <consortium name="The Broad Institute Genome Sequencing Center for Infectious Disease"/>
            <person name="Wu L."/>
            <person name="Ma J."/>
        </authorList>
    </citation>
    <scope>NUCLEOTIDE SEQUENCE [LARGE SCALE GENOMIC DNA]</scope>
    <source>
        <strain evidence="2">JCM 4586</strain>
    </source>
</reference>
<keyword evidence="2" id="KW-1185">Reference proteome</keyword>